<gene>
    <name evidence="3" type="ORF">A8M32_23630</name>
</gene>
<name>A0A1E3V6R0_9HYPH</name>
<evidence type="ECO:0000313" key="3">
    <source>
        <dbReference type="EMBL" id="ODR88791.1"/>
    </source>
</evidence>
<evidence type="ECO:0008006" key="5">
    <source>
        <dbReference type="Google" id="ProtNLM"/>
    </source>
</evidence>
<evidence type="ECO:0000256" key="2">
    <source>
        <dbReference type="ARBA" id="ARBA00022475"/>
    </source>
</evidence>
<dbReference type="EMBL" id="LYBW01000063">
    <property type="protein sequence ID" value="ODR88791.1"/>
    <property type="molecule type" value="Genomic_DNA"/>
</dbReference>
<dbReference type="Proteomes" id="UP000094342">
    <property type="component" value="Unassembled WGS sequence"/>
</dbReference>
<keyword evidence="2" id="KW-0472">Membrane</keyword>
<dbReference type="InterPro" id="IPR010290">
    <property type="entry name" value="TM_effector"/>
</dbReference>
<dbReference type="Pfam" id="PF05977">
    <property type="entry name" value="MFS_3"/>
    <property type="match status" value="1"/>
</dbReference>
<evidence type="ECO:0000256" key="1">
    <source>
        <dbReference type="ARBA" id="ARBA00022448"/>
    </source>
</evidence>
<dbReference type="AlphaFoldDB" id="A0A1E3V6R0"/>
<reference evidence="4" key="1">
    <citation type="submission" date="2016-05" db="EMBL/GenBank/DDBJ databases">
        <authorList>
            <person name="Li Y."/>
        </authorList>
    </citation>
    <scope>NUCLEOTIDE SEQUENCE [LARGE SCALE GENOMIC DNA]</scope>
    <source>
        <strain evidence="4">YIC4027</strain>
    </source>
</reference>
<keyword evidence="1" id="KW-0813">Transport</keyword>
<keyword evidence="4" id="KW-1185">Reference proteome</keyword>
<organism evidence="3 4">
    <name type="scientific">Sinorhizobium alkalisoli</name>
    <dbReference type="NCBI Taxonomy" id="1752398"/>
    <lineage>
        <taxon>Bacteria</taxon>
        <taxon>Pseudomonadati</taxon>
        <taxon>Pseudomonadota</taxon>
        <taxon>Alphaproteobacteria</taxon>
        <taxon>Hyphomicrobiales</taxon>
        <taxon>Rhizobiaceae</taxon>
        <taxon>Sinorhizobium/Ensifer group</taxon>
        <taxon>Sinorhizobium</taxon>
    </lineage>
</organism>
<comment type="caution">
    <text evidence="3">The sequence shown here is derived from an EMBL/GenBank/DDBJ whole genome shotgun (WGS) entry which is preliminary data.</text>
</comment>
<proteinExistence type="predicted"/>
<keyword evidence="2" id="KW-1003">Cell membrane</keyword>
<sequence>MTDLTAIAGSEESLKAGLANITEHAVYTAHAYIYIRTGYIKVISNDNGGWQSTYFERKHTPIHPAAFMLMSAGYKTGRCDGAALGGFIVLGAFGGSARRWPSDGRLRHWCTCHGAGKSASPTQLRAGTNLRCCLHRPRDLCTVVGVCRVARAWRRRLGNGVIGPRRQRAIRQSALGRGADHLDLQRRHLWRHRRRQLALGHAETHLLFSALTASAGASLFAAASGVKLPISNRVDPALEPSGSFVVPAIALDLEPRDWPILVIIEYSIAHDNANQFIDVMRRSRHVQSRAGARQWTLTRDVSEPPRWLETYRTPTWTNDHRLHHRLTAADRQLYQELADLAPDAQTPEVTILVERPPDATRKPAALVCHVSQK</sequence>
<accession>A0A1E3V6R0</accession>
<evidence type="ECO:0000313" key="4">
    <source>
        <dbReference type="Proteomes" id="UP000094342"/>
    </source>
</evidence>
<protein>
    <recommendedName>
        <fullName evidence="5">Transport transmembrane protein</fullName>
    </recommendedName>
</protein>